<name>A0A0F8W784_9ZZZZ</name>
<reference evidence="1" key="1">
    <citation type="journal article" date="2015" name="Nature">
        <title>Complex archaea that bridge the gap between prokaryotes and eukaryotes.</title>
        <authorList>
            <person name="Spang A."/>
            <person name="Saw J.H."/>
            <person name="Jorgensen S.L."/>
            <person name="Zaremba-Niedzwiedzka K."/>
            <person name="Martijn J."/>
            <person name="Lind A.E."/>
            <person name="van Eijk R."/>
            <person name="Schleper C."/>
            <person name="Guy L."/>
            <person name="Ettema T.J."/>
        </authorList>
    </citation>
    <scope>NUCLEOTIDE SEQUENCE</scope>
</reference>
<proteinExistence type="predicted"/>
<comment type="caution">
    <text evidence="1">The sequence shown here is derived from an EMBL/GenBank/DDBJ whole genome shotgun (WGS) entry which is preliminary data.</text>
</comment>
<accession>A0A0F8W784</accession>
<evidence type="ECO:0000313" key="1">
    <source>
        <dbReference type="EMBL" id="KKK52483.1"/>
    </source>
</evidence>
<gene>
    <name evidence="1" type="ORF">LCGC14_3104490</name>
</gene>
<dbReference type="EMBL" id="LAZR01066997">
    <property type="protein sequence ID" value="KKK52483.1"/>
    <property type="molecule type" value="Genomic_DNA"/>
</dbReference>
<protein>
    <submittedName>
        <fullName evidence="1">Uncharacterized protein</fullName>
    </submittedName>
</protein>
<dbReference type="AlphaFoldDB" id="A0A0F8W784"/>
<sequence length="85" mass="9568">MRHLRLVPDLPEEEEEAGPFDVVVTNTHPRCADVIYKNIIHTHFEINSEYPHGALIMTYEDGNEIIHECLAGDCIEGAHISVEAT</sequence>
<organism evidence="1">
    <name type="scientific">marine sediment metagenome</name>
    <dbReference type="NCBI Taxonomy" id="412755"/>
    <lineage>
        <taxon>unclassified sequences</taxon>
        <taxon>metagenomes</taxon>
        <taxon>ecological metagenomes</taxon>
    </lineage>
</organism>